<dbReference type="AlphaFoldDB" id="A0A7X6DUS0"/>
<comment type="caution">
    <text evidence="1">The sequence shown here is derived from an EMBL/GenBank/DDBJ whole genome shotgun (WGS) entry which is preliminary data.</text>
</comment>
<organism evidence="1 2">
    <name type="scientific">Candidatus Manganitrophus noduliformans</name>
    <dbReference type="NCBI Taxonomy" id="2606439"/>
    <lineage>
        <taxon>Bacteria</taxon>
        <taxon>Pseudomonadati</taxon>
        <taxon>Nitrospirota</taxon>
        <taxon>Nitrospiria</taxon>
        <taxon>Candidatus Troglogloeales</taxon>
        <taxon>Candidatus Manganitrophaceae</taxon>
        <taxon>Candidatus Manganitrophus</taxon>
    </lineage>
</organism>
<sequence>MSKLNFLLFVLTFLVGAVSTETREIAIIINTRSPINSLSLEEVKGIYLGEIRLIRGRRFKPIDQHENQEIRQAFLKHVLEMSQASYLKHWIHRIFQEGIDAPILRENSAAVIETVRGSEEAIGYVWADDALDAGGIKIVLTLPEVSSERKSTKQSLIS</sequence>
<dbReference type="Gene3D" id="3.40.190.10">
    <property type="entry name" value="Periplasmic binding protein-like II"/>
    <property type="match status" value="1"/>
</dbReference>
<keyword evidence="2" id="KW-1185">Reference proteome</keyword>
<evidence type="ECO:0008006" key="3">
    <source>
        <dbReference type="Google" id="ProtNLM"/>
    </source>
</evidence>
<gene>
    <name evidence="1" type="ORF">MNODULE_23825</name>
</gene>
<dbReference type="Proteomes" id="UP000534783">
    <property type="component" value="Unassembled WGS sequence"/>
</dbReference>
<dbReference type="EMBL" id="VTOW01000012">
    <property type="protein sequence ID" value="NKE73783.1"/>
    <property type="molecule type" value="Genomic_DNA"/>
</dbReference>
<dbReference type="RefSeq" id="WP_168063750.1">
    <property type="nucleotide sequence ID" value="NZ_VTOW01000012.1"/>
</dbReference>
<evidence type="ECO:0000313" key="2">
    <source>
        <dbReference type="Proteomes" id="UP000534783"/>
    </source>
</evidence>
<name>A0A7X6DUS0_9BACT</name>
<protein>
    <recommendedName>
        <fullName evidence="3">Phosphate ABC transporter substrate-binding protein</fullName>
    </recommendedName>
</protein>
<accession>A0A7X6DUS0</accession>
<reference evidence="1 2" key="1">
    <citation type="journal article" date="2020" name="Nature">
        <title>Bacterial chemolithoautotrophy via manganese oxidation.</title>
        <authorList>
            <person name="Yu H."/>
            <person name="Leadbetter J.R."/>
        </authorList>
    </citation>
    <scope>NUCLEOTIDE SEQUENCE [LARGE SCALE GENOMIC DNA]</scope>
    <source>
        <strain evidence="1 2">Mn-1</strain>
    </source>
</reference>
<proteinExistence type="predicted"/>
<evidence type="ECO:0000313" key="1">
    <source>
        <dbReference type="EMBL" id="NKE73783.1"/>
    </source>
</evidence>
<dbReference type="SUPFAM" id="SSF53850">
    <property type="entry name" value="Periplasmic binding protein-like II"/>
    <property type="match status" value="1"/>
</dbReference>